<dbReference type="RefSeq" id="WP_024357640.1">
    <property type="nucleotide sequence ID" value="NZ_JALXRO010000028.1"/>
</dbReference>
<dbReference type="Proteomes" id="UP001206890">
    <property type="component" value="Unassembled WGS sequence"/>
</dbReference>
<dbReference type="EMBL" id="JALXTC010000026">
    <property type="protein sequence ID" value="MCT2117588.1"/>
    <property type="molecule type" value="Genomic_DNA"/>
</dbReference>
<proteinExistence type="predicted"/>
<organism evidence="1 2">
    <name type="scientific">Dietzia cinnamea</name>
    <dbReference type="NCBI Taxonomy" id="321318"/>
    <lineage>
        <taxon>Bacteria</taxon>
        <taxon>Bacillati</taxon>
        <taxon>Actinomycetota</taxon>
        <taxon>Actinomycetes</taxon>
        <taxon>Mycobacteriales</taxon>
        <taxon>Dietziaceae</taxon>
        <taxon>Dietzia</taxon>
    </lineage>
</organism>
<dbReference type="AlphaFoldDB" id="A0AAW5Q634"/>
<evidence type="ECO:0000313" key="2">
    <source>
        <dbReference type="Proteomes" id="UP001206890"/>
    </source>
</evidence>
<evidence type="ECO:0008006" key="3">
    <source>
        <dbReference type="Google" id="ProtNLM"/>
    </source>
</evidence>
<evidence type="ECO:0000313" key="1">
    <source>
        <dbReference type="EMBL" id="MCT2117588.1"/>
    </source>
</evidence>
<comment type="caution">
    <text evidence="1">The sequence shown here is derived from an EMBL/GenBank/DDBJ whole genome shotgun (WGS) entry which is preliminary data.</text>
</comment>
<reference evidence="1" key="1">
    <citation type="submission" date="2022-04" db="EMBL/GenBank/DDBJ databases">
        <title>Human microbiome associated bacterial genomes.</title>
        <authorList>
            <person name="Sandstrom S."/>
            <person name="Salamzade R."/>
            <person name="Kalan L.R."/>
        </authorList>
    </citation>
    <scope>NUCLEOTIDE SEQUENCE</scope>
    <source>
        <strain evidence="1">P3-SID1762</strain>
    </source>
</reference>
<dbReference type="GeneID" id="69642533"/>
<protein>
    <recommendedName>
        <fullName evidence="3">GGDEF domain-containing protein</fullName>
    </recommendedName>
</protein>
<sequence length="163" mass="17591">MDLPVKLGDAQEFLMLVPSPLAERVAEDERLVVAAYRFRRGLGIRARRALASRIEHEVTAALHIVRPGTVVVAFDGAGTMSRARVHRLATGVVGEVSRSATNLVGADTTVIGVVVMSPAERDLAAACVRHVAEQPPHRGDGLVFHASDLRRANIYELIEEAVL</sequence>
<name>A0AAW5Q634_9ACTN</name>
<gene>
    <name evidence="1" type="ORF">M3D93_07430</name>
</gene>
<accession>A0AAW5Q634</accession>